<dbReference type="STRING" id="926571.NVIE_015780"/>
<reference evidence="1 2" key="1">
    <citation type="journal article" date="2014" name="Int. J. Syst. Evol. Microbiol.">
        <title>Nitrososphaera viennensis gen. nov., sp. nov., an aerobic and mesophilic, ammonia-oxidizing archaeon from soil and a member of the archaeal phylum Thaumarchaeota.</title>
        <authorList>
            <person name="Stieglmeier M."/>
            <person name="Klingl A."/>
            <person name="Alves R.J."/>
            <person name="Rittmann S.K."/>
            <person name="Melcher M."/>
            <person name="Leisch N."/>
            <person name="Schleper C."/>
        </authorList>
    </citation>
    <scope>NUCLEOTIDE SEQUENCE [LARGE SCALE GENOMIC DNA]</scope>
    <source>
        <strain evidence="1">EN76</strain>
    </source>
</reference>
<dbReference type="EMBL" id="CP007536">
    <property type="protein sequence ID" value="AIC15829.1"/>
    <property type="molecule type" value="Genomic_DNA"/>
</dbReference>
<dbReference type="AlphaFoldDB" id="A0A060HGW3"/>
<dbReference type="Proteomes" id="UP000027093">
    <property type="component" value="Chromosome"/>
</dbReference>
<evidence type="ECO:0000313" key="2">
    <source>
        <dbReference type="Proteomes" id="UP000027093"/>
    </source>
</evidence>
<name>A0A060HGW3_9ARCH</name>
<accession>A0A060HGW3</accession>
<proteinExistence type="predicted"/>
<keyword evidence="2" id="KW-1185">Reference proteome</keyword>
<protein>
    <submittedName>
        <fullName evidence="1">Uncharacterized protein</fullName>
    </submittedName>
</protein>
<gene>
    <name evidence="1" type="ORF">NVIE_015780</name>
</gene>
<sequence length="56" mass="6529">MQIGLEILFAGTCHISTDHNVKHYVVSGTKSRSKRGFLFIDTRRKNRWYGEQPDSF</sequence>
<dbReference type="HOGENOM" id="CLU_3003279_0_0_2"/>
<organism evidence="1 2">
    <name type="scientific">Nitrososphaera viennensis EN76</name>
    <dbReference type="NCBI Taxonomy" id="926571"/>
    <lineage>
        <taxon>Archaea</taxon>
        <taxon>Nitrososphaerota</taxon>
        <taxon>Nitrososphaeria</taxon>
        <taxon>Nitrososphaerales</taxon>
        <taxon>Nitrososphaeraceae</taxon>
        <taxon>Nitrososphaera</taxon>
    </lineage>
</organism>
<dbReference type="KEGG" id="nvn:NVIE_015780"/>
<evidence type="ECO:0000313" key="1">
    <source>
        <dbReference type="EMBL" id="AIC15829.1"/>
    </source>
</evidence>